<proteinExistence type="predicted"/>
<dbReference type="Pfam" id="PF00583">
    <property type="entry name" value="Acetyltransf_1"/>
    <property type="match status" value="1"/>
</dbReference>
<name>A0A323T9Y3_9BACI</name>
<keyword evidence="3" id="KW-1185">Reference proteome</keyword>
<organism evidence="2 3">
    <name type="scientific">Salipaludibacillus keqinensis</name>
    <dbReference type="NCBI Taxonomy" id="2045207"/>
    <lineage>
        <taxon>Bacteria</taxon>
        <taxon>Bacillati</taxon>
        <taxon>Bacillota</taxon>
        <taxon>Bacilli</taxon>
        <taxon>Bacillales</taxon>
        <taxon>Bacillaceae</taxon>
    </lineage>
</organism>
<protein>
    <submittedName>
        <fullName evidence="2">GNAT family N-acetyltransferase</fullName>
    </submittedName>
</protein>
<dbReference type="PROSITE" id="PS51186">
    <property type="entry name" value="GNAT"/>
    <property type="match status" value="1"/>
</dbReference>
<dbReference type="InterPro" id="IPR000182">
    <property type="entry name" value="GNAT_dom"/>
</dbReference>
<dbReference type="Gene3D" id="3.40.630.30">
    <property type="match status" value="1"/>
</dbReference>
<evidence type="ECO:0000313" key="3">
    <source>
        <dbReference type="Proteomes" id="UP000248214"/>
    </source>
</evidence>
<sequence length="175" mass="20151">MSEHSKVSFHMKSMTTEAAHEIAQWQYDPPYELYSMDGSIEVVTELVGSQYYLVSTNDCEVFGYFCLGEEARVPGGYEAQIYDDLENFVDLGLGIHPKFTSKGLGKDFMFAILDWVRIHTKFNNVRLVVATFNERAIRVYEKAGFIRREVFFTKVGSTDLPFIEMTRSTTLDPRR</sequence>
<feature type="domain" description="N-acetyltransferase" evidence="1">
    <location>
        <begin position="9"/>
        <end position="170"/>
    </location>
</feature>
<evidence type="ECO:0000259" key="1">
    <source>
        <dbReference type="PROSITE" id="PS51186"/>
    </source>
</evidence>
<dbReference type="AlphaFoldDB" id="A0A323T9Y3"/>
<gene>
    <name evidence="2" type="ORF">CR194_15600</name>
</gene>
<keyword evidence="2" id="KW-0808">Transferase</keyword>
<dbReference type="GO" id="GO:0016747">
    <property type="term" value="F:acyltransferase activity, transferring groups other than amino-acyl groups"/>
    <property type="evidence" value="ECO:0007669"/>
    <property type="project" value="InterPro"/>
</dbReference>
<accession>A0A323T9Y3</accession>
<reference evidence="2 3" key="1">
    <citation type="submission" date="2017-10" db="EMBL/GenBank/DDBJ databases">
        <title>Bacillus sp. nov., a halophilic bacterium isolated from a Keqin Lake.</title>
        <authorList>
            <person name="Wang H."/>
        </authorList>
    </citation>
    <scope>NUCLEOTIDE SEQUENCE [LARGE SCALE GENOMIC DNA]</scope>
    <source>
        <strain evidence="2 3">KQ-12</strain>
    </source>
</reference>
<comment type="caution">
    <text evidence="2">The sequence shown here is derived from an EMBL/GenBank/DDBJ whole genome shotgun (WGS) entry which is preliminary data.</text>
</comment>
<dbReference type="SUPFAM" id="SSF55729">
    <property type="entry name" value="Acyl-CoA N-acyltransferases (Nat)"/>
    <property type="match status" value="1"/>
</dbReference>
<dbReference type="EMBL" id="PDOD01000004">
    <property type="protein sequence ID" value="PYZ92261.1"/>
    <property type="molecule type" value="Genomic_DNA"/>
</dbReference>
<dbReference type="InterPro" id="IPR016181">
    <property type="entry name" value="Acyl_CoA_acyltransferase"/>
</dbReference>
<evidence type="ECO:0000313" key="2">
    <source>
        <dbReference type="EMBL" id="PYZ92261.1"/>
    </source>
</evidence>
<dbReference type="Proteomes" id="UP000248214">
    <property type="component" value="Unassembled WGS sequence"/>
</dbReference>